<dbReference type="FunFam" id="1.10.3730.10:FF:000001">
    <property type="entry name" value="Pyrroline-5-carboxylate reductase"/>
    <property type="match status" value="1"/>
</dbReference>
<dbReference type="GO" id="GO:0055129">
    <property type="term" value="P:L-proline biosynthetic process"/>
    <property type="evidence" value="ECO:0007669"/>
    <property type="project" value="UniProtKB-UniRule"/>
</dbReference>
<dbReference type="PANTHER" id="PTHR11645">
    <property type="entry name" value="PYRROLINE-5-CARBOXYLATE REDUCTASE"/>
    <property type="match status" value="1"/>
</dbReference>
<dbReference type="AlphaFoldDB" id="A0A5Q2RDR7"/>
<dbReference type="Gene3D" id="3.40.50.720">
    <property type="entry name" value="NAD(P)-binding Rossmann-like Domain"/>
    <property type="match status" value="1"/>
</dbReference>
<keyword evidence="5 8" id="KW-0641">Proline biosynthesis</keyword>
<dbReference type="HAMAP" id="MF_01925">
    <property type="entry name" value="P5C_reductase"/>
    <property type="match status" value="1"/>
</dbReference>
<dbReference type="EC" id="1.5.1.2" evidence="5 6"/>
<dbReference type="UniPathway" id="UPA00098">
    <property type="reaction ID" value="UER00361"/>
</dbReference>
<evidence type="ECO:0000256" key="5">
    <source>
        <dbReference type="HAMAP-Rule" id="MF_01925"/>
    </source>
</evidence>
<reference evidence="11 12" key="1">
    <citation type="submission" date="2019-11" db="EMBL/GenBank/DDBJ databases">
        <authorList>
            <person name="He Y."/>
        </authorList>
    </citation>
    <scope>NUCLEOTIDE SEQUENCE [LARGE SCALE GENOMIC DNA]</scope>
    <source>
        <strain evidence="11 12">SCSIO 58843</strain>
    </source>
</reference>
<evidence type="ECO:0000256" key="7">
    <source>
        <dbReference type="PIRSR" id="PIRSR000193-1"/>
    </source>
</evidence>
<dbReference type="Pfam" id="PF14748">
    <property type="entry name" value="P5CR_dimer"/>
    <property type="match status" value="1"/>
</dbReference>
<protein>
    <recommendedName>
        <fullName evidence="5 6">Pyrroline-5-carboxylate reductase</fullName>
        <shortName evidence="5">P5C reductase</shortName>
        <shortName evidence="5">P5CR</shortName>
        <ecNumber evidence="5 6">1.5.1.2</ecNumber>
    </recommendedName>
    <alternativeName>
        <fullName evidence="5">PCA reductase</fullName>
    </alternativeName>
</protein>
<dbReference type="InterPro" id="IPR053790">
    <property type="entry name" value="P5CR-like_CS"/>
</dbReference>
<comment type="catalytic activity">
    <reaction evidence="5 8">
        <text>L-proline + NADP(+) = (S)-1-pyrroline-5-carboxylate + NADPH + 2 H(+)</text>
        <dbReference type="Rhea" id="RHEA:14109"/>
        <dbReference type="ChEBI" id="CHEBI:15378"/>
        <dbReference type="ChEBI" id="CHEBI:17388"/>
        <dbReference type="ChEBI" id="CHEBI:57783"/>
        <dbReference type="ChEBI" id="CHEBI:58349"/>
        <dbReference type="ChEBI" id="CHEBI:60039"/>
        <dbReference type="EC" id="1.5.1.2"/>
    </reaction>
</comment>
<dbReference type="SUPFAM" id="SSF51735">
    <property type="entry name" value="NAD(P)-binding Rossmann-fold domains"/>
    <property type="match status" value="1"/>
</dbReference>
<keyword evidence="3 5" id="KW-0560">Oxidoreductase</keyword>
<dbReference type="InterPro" id="IPR036291">
    <property type="entry name" value="NAD(P)-bd_dom_sf"/>
</dbReference>
<evidence type="ECO:0000256" key="3">
    <source>
        <dbReference type="ARBA" id="ARBA00023002"/>
    </source>
</evidence>
<evidence type="ECO:0000313" key="11">
    <source>
        <dbReference type="EMBL" id="QGG93783.1"/>
    </source>
</evidence>
<keyword evidence="2 5" id="KW-0521">NADP</keyword>
<dbReference type="InterPro" id="IPR008927">
    <property type="entry name" value="6-PGluconate_DH-like_C_sf"/>
</dbReference>
<evidence type="ECO:0000313" key="12">
    <source>
        <dbReference type="Proteomes" id="UP000334019"/>
    </source>
</evidence>
<evidence type="ECO:0000256" key="1">
    <source>
        <dbReference type="ARBA" id="ARBA00005525"/>
    </source>
</evidence>
<evidence type="ECO:0000259" key="9">
    <source>
        <dbReference type="Pfam" id="PF03807"/>
    </source>
</evidence>
<dbReference type="KEGG" id="atq:GH723_00910"/>
<evidence type="ECO:0000256" key="4">
    <source>
        <dbReference type="ARBA" id="ARBA00058118"/>
    </source>
</evidence>
<gene>
    <name evidence="5 11" type="primary">proC</name>
    <name evidence="11" type="ORF">GH723_00910</name>
</gene>
<evidence type="ECO:0000256" key="6">
    <source>
        <dbReference type="NCBIfam" id="TIGR00112"/>
    </source>
</evidence>
<name>A0A5Q2RDR7_9ACTN</name>
<comment type="pathway">
    <text evidence="5 8">Amino-acid biosynthesis; L-proline biosynthesis; L-proline from L-glutamate 5-semialdehyde: step 1/1.</text>
</comment>
<feature type="domain" description="Pyrroline-5-carboxylate reductase dimerisation" evidence="10">
    <location>
        <begin position="155"/>
        <end position="259"/>
    </location>
</feature>
<dbReference type="Pfam" id="PF03807">
    <property type="entry name" value="F420_oxidored"/>
    <property type="match status" value="1"/>
</dbReference>
<dbReference type="EMBL" id="CP045851">
    <property type="protein sequence ID" value="QGG93783.1"/>
    <property type="molecule type" value="Genomic_DNA"/>
</dbReference>
<evidence type="ECO:0000256" key="8">
    <source>
        <dbReference type="RuleBase" id="RU003903"/>
    </source>
</evidence>
<comment type="subcellular location">
    <subcellularLocation>
        <location evidence="5">Cytoplasm</location>
    </subcellularLocation>
</comment>
<comment type="catalytic activity">
    <reaction evidence="5">
        <text>L-proline + NAD(+) = (S)-1-pyrroline-5-carboxylate + NADH + 2 H(+)</text>
        <dbReference type="Rhea" id="RHEA:14105"/>
        <dbReference type="ChEBI" id="CHEBI:15378"/>
        <dbReference type="ChEBI" id="CHEBI:17388"/>
        <dbReference type="ChEBI" id="CHEBI:57540"/>
        <dbReference type="ChEBI" id="CHEBI:57945"/>
        <dbReference type="ChEBI" id="CHEBI:60039"/>
        <dbReference type="EC" id="1.5.1.2"/>
    </reaction>
</comment>
<dbReference type="RefSeq" id="WP_153757889.1">
    <property type="nucleotide sequence ID" value="NZ_CP045851.1"/>
</dbReference>
<dbReference type="PROSITE" id="PS00521">
    <property type="entry name" value="P5CR"/>
    <property type="match status" value="1"/>
</dbReference>
<feature type="domain" description="Pyrroline-5-carboxylate reductase catalytic N-terminal" evidence="9">
    <location>
        <begin position="4"/>
        <end position="93"/>
    </location>
</feature>
<feature type="binding site" evidence="7">
    <location>
        <begin position="7"/>
        <end position="12"/>
    </location>
    <ligand>
        <name>NADP(+)</name>
        <dbReference type="ChEBI" id="CHEBI:58349"/>
    </ligand>
</feature>
<evidence type="ECO:0000256" key="2">
    <source>
        <dbReference type="ARBA" id="ARBA00022857"/>
    </source>
</evidence>
<proteinExistence type="inferred from homology"/>
<keyword evidence="12" id="KW-1185">Reference proteome</keyword>
<dbReference type="PANTHER" id="PTHR11645:SF0">
    <property type="entry name" value="PYRROLINE-5-CARBOXYLATE REDUCTASE 3"/>
    <property type="match status" value="1"/>
</dbReference>
<comment type="similarity">
    <text evidence="1 5 8">Belongs to the pyrroline-5-carboxylate reductase family.</text>
</comment>
<dbReference type="InterPro" id="IPR029036">
    <property type="entry name" value="P5CR_dimer"/>
</dbReference>
<dbReference type="GO" id="GO:0005737">
    <property type="term" value="C:cytoplasm"/>
    <property type="evidence" value="ECO:0007669"/>
    <property type="project" value="UniProtKB-SubCell"/>
</dbReference>
<accession>A0A5Q2RDR7</accession>
<dbReference type="NCBIfam" id="TIGR00112">
    <property type="entry name" value="proC"/>
    <property type="match status" value="1"/>
</dbReference>
<organism evidence="11 12">
    <name type="scientific">Actinomarinicola tropica</name>
    <dbReference type="NCBI Taxonomy" id="2789776"/>
    <lineage>
        <taxon>Bacteria</taxon>
        <taxon>Bacillati</taxon>
        <taxon>Actinomycetota</taxon>
        <taxon>Acidimicrobiia</taxon>
        <taxon>Acidimicrobiales</taxon>
        <taxon>Iamiaceae</taxon>
        <taxon>Actinomarinicola</taxon>
    </lineage>
</organism>
<dbReference type="SUPFAM" id="SSF48179">
    <property type="entry name" value="6-phosphogluconate dehydrogenase C-terminal domain-like"/>
    <property type="match status" value="1"/>
</dbReference>
<comment type="function">
    <text evidence="4 5">Catalyzes the reduction of 1-pyrroline-5-carboxylate (PCA) to L-proline.</text>
</comment>
<keyword evidence="5" id="KW-0963">Cytoplasm</keyword>
<dbReference type="InterPro" id="IPR000304">
    <property type="entry name" value="Pyrroline-COOH_reductase"/>
</dbReference>
<dbReference type="PIRSF" id="PIRSF000193">
    <property type="entry name" value="Pyrrol-5-carb_rd"/>
    <property type="match status" value="1"/>
</dbReference>
<evidence type="ECO:0000259" key="10">
    <source>
        <dbReference type="Pfam" id="PF14748"/>
    </source>
</evidence>
<dbReference type="Proteomes" id="UP000334019">
    <property type="component" value="Chromosome"/>
</dbReference>
<dbReference type="Gene3D" id="1.10.3730.10">
    <property type="entry name" value="ProC C-terminal domain-like"/>
    <property type="match status" value="1"/>
</dbReference>
<dbReference type="GO" id="GO:0004735">
    <property type="term" value="F:pyrroline-5-carboxylate reductase activity"/>
    <property type="evidence" value="ECO:0007669"/>
    <property type="project" value="UniProtKB-UniRule"/>
</dbReference>
<feature type="binding site" evidence="7">
    <location>
        <begin position="66"/>
        <end position="69"/>
    </location>
    <ligand>
        <name>NADP(+)</name>
        <dbReference type="ChEBI" id="CHEBI:58349"/>
    </ligand>
</feature>
<sequence>MHRLSIIGGGRMGDALLGGLLQAGWARPDELAVVEASAARRDELVALRPGVTVLDAPEASEGVVIAVKPGDVAAATGAAVAVGAQRVLSIAAGVTLATLEGAAGDVPVVRAMPNTPALVGAGASAIAGGSRATEADLDWAGSILGSVGTVVRVTEPQLDAVTGVSGSGPAYVFLVAEALIEAGVLVGLPRPTAAELAVQTILGAGRLLAESDETAEQLRAAVTSPGGTTAAGLRALEAAGVRSAVLDAVVAATERARELGG</sequence>
<dbReference type="InterPro" id="IPR028939">
    <property type="entry name" value="P5C_Rdtase_cat_N"/>
</dbReference>
<keyword evidence="5 8" id="KW-0028">Amino-acid biosynthesis</keyword>